<evidence type="ECO:0000256" key="1">
    <source>
        <dbReference type="SAM" id="MobiDB-lite"/>
    </source>
</evidence>
<feature type="region of interest" description="Disordered" evidence="1">
    <location>
        <begin position="1"/>
        <end position="40"/>
    </location>
</feature>
<gene>
    <name evidence="2" type="ORF">AVEN_246456_1</name>
</gene>
<comment type="caution">
    <text evidence="2">The sequence shown here is derived from an EMBL/GenBank/DDBJ whole genome shotgun (WGS) entry which is preliminary data.</text>
</comment>
<keyword evidence="3" id="KW-1185">Reference proteome</keyword>
<sequence>MSDSEENTAQSSLDIDGKTAASVTQSDSEEHTAQSSFNIDGNTAASVTQSDLEEHTAQSSLDIGGKTTVSHAQSDSGKVNHLVSIKEIKPFLNIITREQNINNGMKTAEFLPTAKDNIIKAKRELDGISNKLRHSRVQDGNEYFKGKLYNKRKVFSNVSPVTETNNQNHAFNKIKNTTFQPPTMPEMVSLITELEDISDKSRIYLLPTNLENISEDKINRNVSFQKIIAGKPNRSEKDLINSVKTGITKHTTQLSITSLDGYFKKINFIPKIIIKMVLKATNNE</sequence>
<reference evidence="2 3" key="1">
    <citation type="journal article" date="2019" name="Sci. Rep.">
        <title>Orb-weaving spider Araneus ventricosus genome elucidates the spidroin gene catalogue.</title>
        <authorList>
            <person name="Kono N."/>
            <person name="Nakamura H."/>
            <person name="Ohtoshi R."/>
            <person name="Moran D.A.P."/>
            <person name="Shinohara A."/>
            <person name="Yoshida Y."/>
            <person name="Fujiwara M."/>
            <person name="Mori M."/>
            <person name="Tomita M."/>
            <person name="Arakawa K."/>
        </authorList>
    </citation>
    <scope>NUCLEOTIDE SEQUENCE [LARGE SCALE GENOMIC DNA]</scope>
</reference>
<accession>A0A4Y2EPQ1</accession>
<dbReference type="Proteomes" id="UP000499080">
    <property type="component" value="Unassembled WGS sequence"/>
</dbReference>
<name>A0A4Y2EPQ1_ARAVE</name>
<protein>
    <submittedName>
        <fullName evidence="2">Uncharacterized protein</fullName>
    </submittedName>
</protein>
<organism evidence="2 3">
    <name type="scientific">Araneus ventricosus</name>
    <name type="common">Orbweaver spider</name>
    <name type="synonym">Epeira ventricosa</name>
    <dbReference type="NCBI Taxonomy" id="182803"/>
    <lineage>
        <taxon>Eukaryota</taxon>
        <taxon>Metazoa</taxon>
        <taxon>Ecdysozoa</taxon>
        <taxon>Arthropoda</taxon>
        <taxon>Chelicerata</taxon>
        <taxon>Arachnida</taxon>
        <taxon>Araneae</taxon>
        <taxon>Araneomorphae</taxon>
        <taxon>Entelegynae</taxon>
        <taxon>Araneoidea</taxon>
        <taxon>Araneidae</taxon>
        <taxon>Araneus</taxon>
    </lineage>
</organism>
<evidence type="ECO:0000313" key="3">
    <source>
        <dbReference type="Proteomes" id="UP000499080"/>
    </source>
</evidence>
<proteinExistence type="predicted"/>
<dbReference type="EMBL" id="BGPR01000647">
    <property type="protein sequence ID" value="GBM29895.1"/>
    <property type="molecule type" value="Genomic_DNA"/>
</dbReference>
<dbReference type="AlphaFoldDB" id="A0A4Y2EPQ1"/>
<evidence type="ECO:0000313" key="2">
    <source>
        <dbReference type="EMBL" id="GBM29895.1"/>
    </source>
</evidence>